<dbReference type="Gene3D" id="1.20.1270.180">
    <property type="match status" value="1"/>
</dbReference>
<comment type="caution">
    <text evidence="2">The sequence shown here is derived from an EMBL/GenBank/DDBJ whole genome shotgun (WGS) entry which is preliminary data.</text>
</comment>
<sequence>MNLKISVLAAIVFGFTQVVLAADLTPCDELKQAKLDLQQTIRQVQKNHGKDKPFLLALKTSQQTWDRSVQANLALEFPNASPDTYGSVLSDCLCLSRLNQTRQRLEYLREWLKPVEEGDVCSGSRN</sequence>
<accession>A0ABT1WKY4</accession>
<dbReference type="RefSeq" id="WP_256765488.1">
    <property type="nucleotide sequence ID" value="NZ_JANIGO010000006.1"/>
</dbReference>
<evidence type="ECO:0000313" key="2">
    <source>
        <dbReference type="EMBL" id="MCQ8897682.1"/>
    </source>
</evidence>
<dbReference type="EMBL" id="JANIGO010000006">
    <property type="protein sequence ID" value="MCQ8897682.1"/>
    <property type="molecule type" value="Genomic_DNA"/>
</dbReference>
<organism evidence="2 3">
    <name type="scientific">Limnobacter humi</name>
    <dbReference type="NCBI Taxonomy" id="1778671"/>
    <lineage>
        <taxon>Bacteria</taxon>
        <taxon>Pseudomonadati</taxon>
        <taxon>Pseudomonadota</taxon>
        <taxon>Betaproteobacteria</taxon>
        <taxon>Burkholderiales</taxon>
        <taxon>Burkholderiaceae</taxon>
        <taxon>Limnobacter</taxon>
    </lineage>
</organism>
<feature type="signal peptide" evidence="1">
    <location>
        <begin position="1"/>
        <end position="21"/>
    </location>
</feature>
<dbReference type="Proteomes" id="UP001204142">
    <property type="component" value="Unassembled WGS sequence"/>
</dbReference>
<name>A0ABT1WKY4_9BURK</name>
<reference evidence="2 3" key="1">
    <citation type="submission" date="2022-07" db="EMBL/GenBank/DDBJ databases">
        <authorList>
            <person name="Xamxidin M."/>
            <person name="Wu M."/>
        </authorList>
    </citation>
    <scope>NUCLEOTIDE SEQUENCE [LARGE SCALE GENOMIC DNA]</scope>
    <source>
        <strain evidence="2 3">NBRC 111650</strain>
    </source>
</reference>
<gene>
    <name evidence="2" type="ORF">NQT62_14670</name>
</gene>
<feature type="chain" id="PRO_5046703011" description="Lysozyme inhibitor LprI N-terminal domain-containing protein" evidence="1">
    <location>
        <begin position="22"/>
        <end position="126"/>
    </location>
</feature>
<keyword evidence="3" id="KW-1185">Reference proteome</keyword>
<evidence type="ECO:0000256" key="1">
    <source>
        <dbReference type="SAM" id="SignalP"/>
    </source>
</evidence>
<proteinExistence type="predicted"/>
<protein>
    <recommendedName>
        <fullName evidence="4">Lysozyme inhibitor LprI N-terminal domain-containing protein</fullName>
    </recommendedName>
</protein>
<evidence type="ECO:0000313" key="3">
    <source>
        <dbReference type="Proteomes" id="UP001204142"/>
    </source>
</evidence>
<keyword evidence="1" id="KW-0732">Signal</keyword>
<evidence type="ECO:0008006" key="4">
    <source>
        <dbReference type="Google" id="ProtNLM"/>
    </source>
</evidence>